<evidence type="ECO:0000256" key="7">
    <source>
        <dbReference type="ARBA" id="ARBA00023136"/>
    </source>
</evidence>
<proteinExistence type="inferred from homology"/>
<dbReference type="GeneTree" id="ENSGT00390000007149"/>
<dbReference type="InParanoid" id="H2T0G0"/>
<comment type="subcellular location">
    <subcellularLocation>
        <location evidence="1">Rough endoplasmic reticulum membrane</location>
        <topology evidence="1">Multi-pass membrane protein</topology>
    </subcellularLocation>
</comment>
<reference evidence="12" key="2">
    <citation type="submission" date="2025-08" db="UniProtKB">
        <authorList>
            <consortium name="Ensembl"/>
        </authorList>
    </citation>
    <scope>IDENTIFICATION</scope>
</reference>
<accession>H2T0G0</accession>
<dbReference type="STRING" id="31033.ENSTRUP00000018148"/>
<dbReference type="eggNOG" id="ENOG502S64S">
    <property type="taxonomic scope" value="Eukaryota"/>
</dbReference>
<evidence type="ECO:0000313" key="12">
    <source>
        <dbReference type="Ensembl" id="ENSTRUP00000018148.3"/>
    </source>
</evidence>
<feature type="transmembrane region" description="Helical" evidence="10">
    <location>
        <begin position="9"/>
        <end position="30"/>
    </location>
</feature>
<dbReference type="HOGENOM" id="CLU_086812_1_0_1"/>
<dbReference type="InterPro" id="IPR033118">
    <property type="entry name" value="EXPERA"/>
</dbReference>
<evidence type="ECO:0000256" key="2">
    <source>
        <dbReference type="ARBA" id="ARBA00009096"/>
    </source>
</evidence>
<gene>
    <name evidence="12" type="primary">tmem97</name>
</gene>
<reference evidence="12" key="3">
    <citation type="submission" date="2025-09" db="UniProtKB">
        <authorList>
            <consortium name="Ensembl"/>
        </authorList>
    </citation>
    <scope>IDENTIFICATION</scope>
</reference>
<feature type="domain" description="EXPERA" evidence="11">
    <location>
        <begin position="6"/>
        <end position="178"/>
    </location>
</feature>
<sequence length="201" mass="23425">MILRVLEILFFLYFASHIPITLFIDLQALLPQHVYPQQVSVTYLHNNPPPPCSPSHFYDCFTCLQLKDVLRWYSDEFKDPMVVDPPEWFKSFIFCEALIQLPFFPVAAYAFLKGGCRWIRTPAMLYAAHVATTLLPILSHILFHQFPGKPLAGPQTPRERWLLFSIYVPYLLVPLLLLLTMLFSSTYNSERRNTTSKKKKK</sequence>
<keyword evidence="4 9" id="KW-0812">Transmembrane</keyword>
<dbReference type="Ensembl" id="ENSTRUT00000018224.3">
    <property type="protein sequence ID" value="ENSTRUP00000018148.3"/>
    <property type="gene ID" value="ENSTRUG00000007347.3"/>
</dbReference>
<evidence type="ECO:0000256" key="10">
    <source>
        <dbReference type="SAM" id="Phobius"/>
    </source>
</evidence>
<evidence type="ECO:0000256" key="9">
    <source>
        <dbReference type="PROSITE-ProRule" id="PRU01087"/>
    </source>
</evidence>
<evidence type="ECO:0000259" key="11">
    <source>
        <dbReference type="PROSITE" id="PS51751"/>
    </source>
</evidence>
<evidence type="ECO:0000256" key="5">
    <source>
        <dbReference type="ARBA" id="ARBA00022824"/>
    </source>
</evidence>
<evidence type="ECO:0000256" key="3">
    <source>
        <dbReference type="ARBA" id="ARBA00018102"/>
    </source>
</evidence>
<dbReference type="InterPro" id="IPR051987">
    <property type="entry name" value="Sigma-2_receptor-like"/>
</dbReference>
<evidence type="ECO:0000256" key="1">
    <source>
        <dbReference type="ARBA" id="ARBA00004269"/>
    </source>
</evidence>
<dbReference type="OMA" id="EFKDPMV"/>
<evidence type="ECO:0000313" key="13">
    <source>
        <dbReference type="Proteomes" id="UP000005226"/>
    </source>
</evidence>
<dbReference type="Proteomes" id="UP000005226">
    <property type="component" value="Chromosome 11"/>
</dbReference>
<dbReference type="Pfam" id="PF05241">
    <property type="entry name" value="EBP"/>
    <property type="match status" value="1"/>
</dbReference>
<dbReference type="PROSITE" id="PS51751">
    <property type="entry name" value="EXPERA"/>
    <property type="match status" value="1"/>
</dbReference>
<keyword evidence="5" id="KW-0256">Endoplasmic reticulum</keyword>
<dbReference type="PANTHER" id="PTHR31204:SF1">
    <property type="entry name" value="SIGMA INTRACELLULAR RECEPTOR 2"/>
    <property type="match status" value="1"/>
</dbReference>
<dbReference type="AlphaFoldDB" id="H2T0G0"/>
<dbReference type="GO" id="GO:0030867">
    <property type="term" value="C:rough endoplasmic reticulum membrane"/>
    <property type="evidence" value="ECO:0007669"/>
    <property type="project" value="UniProtKB-SubCell"/>
</dbReference>
<evidence type="ECO:0000256" key="6">
    <source>
        <dbReference type="ARBA" id="ARBA00022989"/>
    </source>
</evidence>
<name>H2T0G0_TAKRU</name>
<feature type="transmembrane region" description="Helical" evidence="10">
    <location>
        <begin position="88"/>
        <end position="112"/>
    </location>
</feature>
<feature type="transmembrane region" description="Helical" evidence="10">
    <location>
        <begin position="124"/>
        <end position="143"/>
    </location>
</feature>
<evidence type="ECO:0000256" key="4">
    <source>
        <dbReference type="ARBA" id="ARBA00022692"/>
    </source>
</evidence>
<keyword evidence="13" id="KW-1185">Reference proteome</keyword>
<keyword evidence="6 9" id="KW-1133">Transmembrane helix</keyword>
<keyword evidence="7 9" id="KW-0472">Membrane</keyword>
<organism evidence="12 13">
    <name type="scientific">Takifugu rubripes</name>
    <name type="common">Japanese pufferfish</name>
    <name type="synonym">Fugu rubripes</name>
    <dbReference type="NCBI Taxonomy" id="31033"/>
    <lineage>
        <taxon>Eukaryota</taxon>
        <taxon>Metazoa</taxon>
        <taxon>Chordata</taxon>
        <taxon>Craniata</taxon>
        <taxon>Vertebrata</taxon>
        <taxon>Euteleostomi</taxon>
        <taxon>Actinopterygii</taxon>
        <taxon>Neopterygii</taxon>
        <taxon>Teleostei</taxon>
        <taxon>Neoteleostei</taxon>
        <taxon>Acanthomorphata</taxon>
        <taxon>Eupercaria</taxon>
        <taxon>Tetraodontiformes</taxon>
        <taxon>Tetradontoidea</taxon>
        <taxon>Tetraodontidae</taxon>
        <taxon>Takifugu</taxon>
    </lineage>
</organism>
<protein>
    <recommendedName>
        <fullName evidence="3">Sigma intracellular receptor 2</fullName>
    </recommendedName>
    <alternativeName>
        <fullName evidence="8">Transmembrane protein 97</fullName>
    </alternativeName>
</protein>
<evidence type="ECO:0000256" key="8">
    <source>
        <dbReference type="ARBA" id="ARBA00031073"/>
    </source>
</evidence>
<comment type="similarity">
    <text evidence="2">Belongs to the TMEM97/sigma-2 receptor family.</text>
</comment>
<dbReference type="PIRSF" id="PIRSF031032">
    <property type="entry name" value="TMP_97_prd"/>
    <property type="match status" value="1"/>
</dbReference>
<feature type="transmembrane region" description="Helical" evidence="10">
    <location>
        <begin position="163"/>
        <end position="183"/>
    </location>
</feature>
<dbReference type="InterPro" id="IPR016964">
    <property type="entry name" value="Sigma2_recept"/>
</dbReference>
<dbReference type="PANTHER" id="PTHR31204">
    <property type="entry name" value="SIGMA INTRACELLULAR RECEPTOR 2"/>
    <property type="match status" value="1"/>
</dbReference>
<reference evidence="12 13" key="1">
    <citation type="journal article" date="2011" name="Genome Biol. Evol.">
        <title>Integration of the genetic map and genome assembly of fugu facilitates insights into distinct features of genome evolution in teleosts and mammals.</title>
        <authorList>
            <person name="Kai W."/>
            <person name="Kikuchi K."/>
            <person name="Tohari S."/>
            <person name="Chew A.K."/>
            <person name="Tay A."/>
            <person name="Fujiwara A."/>
            <person name="Hosoya S."/>
            <person name="Suetake H."/>
            <person name="Naruse K."/>
            <person name="Brenner S."/>
            <person name="Suzuki Y."/>
            <person name="Venkatesh B."/>
        </authorList>
    </citation>
    <scope>NUCLEOTIDE SEQUENCE [LARGE SCALE GENOMIC DNA]</scope>
</reference>